<dbReference type="SUPFAM" id="SSF82171">
    <property type="entry name" value="DPP6 N-terminal domain-like"/>
    <property type="match status" value="1"/>
</dbReference>
<evidence type="ECO:0000256" key="1">
    <source>
        <dbReference type="ARBA" id="ARBA00004442"/>
    </source>
</evidence>
<evidence type="ECO:0000313" key="8">
    <source>
        <dbReference type="Proteomes" id="UP000808349"/>
    </source>
</evidence>
<dbReference type="CDD" id="cd07185">
    <property type="entry name" value="OmpA_C-like"/>
    <property type="match status" value="1"/>
</dbReference>
<dbReference type="InterPro" id="IPR036737">
    <property type="entry name" value="OmpA-like_sf"/>
</dbReference>
<evidence type="ECO:0000313" key="7">
    <source>
        <dbReference type="EMBL" id="MBK9716707.1"/>
    </source>
</evidence>
<dbReference type="Pfam" id="PF07676">
    <property type="entry name" value="PD40"/>
    <property type="match status" value="1"/>
</dbReference>
<feature type="chain" id="PRO_5039072642" evidence="5">
    <location>
        <begin position="23"/>
        <end position="674"/>
    </location>
</feature>
<dbReference type="PROSITE" id="PS51123">
    <property type="entry name" value="OMPA_2"/>
    <property type="match status" value="1"/>
</dbReference>
<keyword evidence="3" id="KW-0998">Cell outer membrane</keyword>
<evidence type="ECO:0000259" key="6">
    <source>
        <dbReference type="PROSITE" id="PS51123"/>
    </source>
</evidence>
<evidence type="ECO:0000256" key="5">
    <source>
        <dbReference type="SAM" id="SignalP"/>
    </source>
</evidence>
<sequence length="674" mass="75251">MRKIILLGFVSFCFLGSIWAQPANGNTPAALIKSGDEQIEKGQYYNALEQYEKSYKEVKDKDVAVKIARTHFLLRDYGKSATKFAQVLARDKANKYIEERFLYGKALKMNAQYTEAAAEFNNYIANGTNMELKAQAEIELKGIELLGTMKENVAIIVKNAGNQVNNPESQSSPSLDSEGKLYFGSLDAKETKENGGVHFCKLYSSTFTEGKGWSKAEEMPELINREGYHTSNVSFSKDGNMMFFTRTLSEGGHMDESKIFASTKTASDWSPALEVTGVNGEFMARHPVEGDLFGNRVLFFSSNIPGGKGGFDIYYANKMSETEYSAPINAGSINTAADELTPYYVDGKLYFSSEGWPGIGGLDIFVSNWNGSEWSVPTNMGLPYNSCTDDIYYKIAADGEKGFLVSNRADPESKSLKGKTCCDDIYTVTKRKLVIELNAFAKDEKNKSIKGIVAQLVELNVGTDGNIQTKSNQEGNQVSYSLSKDKAYKIVVSKDGYFPAEIQLNTVGITQDQVLNRDFVLKMMPPESDVEIITINEPIRLSNIYYNYDDDKILPDAEKDLNAILELMVKYPEMVIELGSHTDSRGDDDYNQKLSLRRANSARRWLINKGIDSKRIQAKGYGETVILNNCSNGEDCTDDEHRFNRRTEFKILEGPTSIEVRKEVLNKKGKASKK</sequence>
<evidence type="ECO:0000256" key="4">
    <source>
        <dbReference type="PROSITE-ProRule" id="PRU00473"/>
    </source>
</evidence>
<feature type="domain" description="OmpA-like" evidence="6">
    <location>
        <begin position="533"/>
        <end position="655"/>
    </location>
</feature>
<gene>
    <name evidence="7" type="ORF">IPO85_04180</name>
</gene>
<accession>A0A9D7S7S3</accession>
<dbReference type="InterPro" id="IPR050330">
    <property type="entry name" value="Bact_OuterMem_StrucFunc"/>
</dbReference>
<protein>
    <submittedName>
        <fullName evidence="7">OmpA family protein</fullName>
    </submittedName>
</protein>
<dbReference type="Gene3D" id="3.30.1330.60">
    <property type="entry name" value="OmpA-like domain"/>
    <property type="match status" value="1"/>
</dbReference>
<dbReference type="SUPFAM" id="SSF48452">
    <property type="entry name" value="TPR-like"/>
    <property type="match status" value="1"/>
</dbReference>
<dbReference type="EMBL" id="JADKFW010000004">
    <property type="protein sequence ID" value="MBK9716707.1"/>
    <property type="molecule type" value="Genomic_DNA"/>
</dbReference>
<evidence type="ECO:0000256" key="2">
    <source>
        <dbReference type="ARBA" id="ARBA00023136"/>
    </source>
</evidence>
<feature type="signal peptide" evidence="5">
    <location>
        <begin position="1"/>
        <end position="22"/>
    </location>
</feature>
<comment type="caution">
    <text evidence="7">The sequence shown here is derived from an EMBL/GenBank/DDBJ whole genome shotgun (WGS) entry which is preliminary data.</text>
</comment>
<proteinExistence type="predicted"/>
<organism evidence="7 8">
    <name type="scientific">Candidatus Defluviibacterium haderslevense</name>
    <dbReference type="NCBI Taxonomy" id="2981993"/>
    <lineage>
        <taxon>Bacteria</taxon>
        <taxon>Pseudomonadati</taxon>
        <taxon>Bacteroidota</taxon>
        <taxon>Saprospiria</taxon>
        <taxon>Saprospirales</taxon>
        <taxon>Saprospiraceae</taxon>
        <taxon>Candidatus Defluviibacterium</taxon>
    </lineage>
</organism>
<dbReference type="AlphaFoldDB" id="A0A9D7S7S3"/>
<reference evidence="7 8" key="1">
    <citation type="submission" date="2020-10" db="EMBL/GenBank/DDBJ databases">
        <title>Connecting structure to function with the recovery of over 1000 high-quality activated sludge metagenome-assembled genomes encoding full-length rRNA genes using long-read sequencing.</title>
        <authorList>
            <person name="Singleton C.M."/>
            <person name="Petriglieri F."/>
            <person name="Kristensen J.M."/>
            <person name="Kirkegaard R.H."/>
            <person name="Michaelsen T.Y."/>
            <person name="Andersen M.H."/>
            <person name="Karst S.M."/>
            <person name="Dueholm M.S."/>
            <person name="Nielsen P.H."/>
            <person name="Albertsen M."/>
        </authorList>
    </citation>
    <scope>NUCLEOTIDE SEQUENCE [LARGE SCALE GENOMIC DNA]</scope>
    <source>
        <strain evidence="7">Ribe_18-Q3-R11-54_BAT3C.373</strain>
    </source>
</reference>
<comment type="subcellular location">
    <subcellularLocation>
        <location evidence="1">Cell outer membrane</location>
    </subcellularLocation>
</comment>
<dbReference type="SUPFAM" id="SSF103088">
    <property type="entry name" value="OmpA-like"/>
    <property type="match status" value="1"/>
</dbReference>
<keyword evidence="2 4" id="KW-0472">Membrane</keyword>
<name>A0A9D7S7S3_9BACT</name>
<dbReference type="GO" id="GO:0009279">
    <property type="term" value="C:cell outer membrane"/>
    <property type="evidence" value="ECO:0007669"/>
    <property type="project" value="UniProtKB-SubCell"/>
</dbReference>
<dbReference type="PANTHER" id="PTHR30329:SF21">
    <property type="entry name" value="LIPOPROTEIN YIAD-RELATED"/>
    <property type="match status" value="1"/>
</dbReference>
<keyword evidence="5" id="KW-0732">Signal</keyword>
<dbReference type="PANTHER" id="PTHR30329">
    <property type="entry name" value="STATOR ELEMENT OF FLAGELLAR MOTOR COMPLEX"/>
    <property type="match status" value="1"/>
</dbReference>
<dbReference type="Proteomes" id="UP000808349">
    <property type="component" value="Unassembled WGS sequence"/>
</dbReference>
<dbReference type="InterPro" id="IPR006664">
    <property type="entry name" value="OMP_bac"/>
</dbReference>
<dbReference type="InterPro" id="IPR011659">
    <property type="entry name" value="WD40"/>
</dbReference>
<dbReference type="InterPro" id="IPR006665">
    <property type="entry name" value="OmpA-like"/>
</dbReference>
<dbReference type="InterPro" id="IPR011990">
    <property type="entry name" value="TPR-like_helical_dom_sf"/>
</dbReference>
<dbReference type="PRINTS" id="PR01021">
    <property type="entry name" value="OMPADOMAIN"/>
</dbReference>
<dbReference type="Pfam" id="PF00691">
    <property type="entry name" value="OmpA"/>
    <property type="match status" value="1"/>
</dbReference>
<dbReference type="Gene3D" id="1.25.40.10">
    <property type="entry name" value="Tetratricopeptide repeat domain"/>
    <property type="match status" value="1"/>
</dbReference>
<evidence type="ECO:0000256" key="3">
    <source>
        <dbReference type="ARBA" id="ARBA00023237"/>
    </source>
</evidence>